<dbReference type="RefSeq" id="WP_131476136.1">
    <property type="nucleotide sequence ID" value="NZ_SJPE01000008.1"/>
</dbReference>
<keyword evidence="2" id="KW-1185">Reference proteome</keyword>
<gene>
    <name evidence="1" type="ORF">EZL74_08270</name>
</gene>
<dbReference type="OrthoDB" id="3251881at2"/>
<evidence type="ECO:0000313" key="1">
    <source>
        <dbReference type="EMBL" id="TBX68777.1"/>
    </source>
</evidence>
<reference evidence="1 2" key="1">
    <citation type="submission" date="2019-02" db="EMBL/GenBank/DDBJ databases">
        <title>Flavobacterium sp. RD-2-33 isolated from forest soil.</title>
        <authorList>
            <person name="Chaudhary D.K."/>
        </authorList>
    </citation>
    <scope>NUCLEOTIDE SEQUENCE [LARGE SCALE GENOMIC DNA]</scope>
    <source>
        <strain evidence="1 2">RD-2-33</strain>
    </source>
</reference>
<proteinExistence type="predicted"/>
<accession>A0A4Q9YYM2</accession>
<name>A0A4Q9YYM2_9FLAO</name>
<comment type="caution">
    <text evidence="1">The sequence shown here is derived from an EMBL/GenBank/DDBJ whole genome shotgun (WGS) entry which is preliminary data.</text>
</comment>
<sequence length="318" mass="37738">MKITLISFDNWGLNKHIATTLEQRGHEVHHIDFHSFSYQYPNVLHKVYNFFLKTFFKKNIKNIYYGQEIIKKLNSFDQKQDIILTIKGDFIDPKYLRELKQFTSKSIGYFNDNTYRCPKIKRAIPCFDEVYSFEKEDCKTYGLHFAPNWIYSQKPETKPEFKYDIFNISSKDKRLTTLLKIAKDLKSKNIRYKFMVLDKDTSAQSEDIEYFHTKIPLEEMTQLIAASKTLLDINRHGQKGLTFRVFESLGLEKKLITTNPEITSYDFYNPNNILVIDEENPNVPVEFFSNEYEKLPEALYYKYTLEGWVDQVVFGKTL</sequence>
<dbReference type="AlphaFoldDB" id="A0A4Q9YYM2"/>
<organism evidence="1 2">
    <name type="scientific">Flavobacterium silvisoli</name>
    <dbReference type="NCBI Taxonomy" id="2529433"/>
    <lineage>
        <taxon>Bacteria</taxon>
        <taxon>Pseudomonadati</taxon>
        <taxon>Bacteroidota</taxon>
        <taxon>Flavobacteriia</taxon>
        <taxon>Flavobacteriales</taxon>
        <taxon>Flavobacteriaceae</taxon>
        <taxon>Flavobacterium</taxon>
    </lineage>
</organism>
<evidence type="ECO:0008006" key="3">
    <source>
        <dbReference type="Google" id="ProtNLM"/>
    </source>
</evidence>
<evidence type="ECO:0000313" key="2">
    <source>
        <dbReference type="Proteomes" id="UP000293300"/>
    </source>
</evidence>
<dbReference type="Proteomes" id="UP000293300">
    <property type="component" value="Unassembled WGS sequence"/>
</dbReference>
<protein>
    <recommendedName>
        <fullName evidence="3">Glycosyltransferase family 1 protein</fullName>
    </recommendedName>
</protein>
<dbReference type="EMBL" id="SJPE01000008">
    <property type="protein sequence ID" value="TBX68777.1"/>
    <property type="molecule type" value="Genomic_DNA"/>
</dbReference>